<evidence type="ECO:0008006" key="3">
    <source>
        <dbReference type="Google" id="ProtNLM"/>
    </source>
</evidence>
<reference evidence="1 2" key="1">
    <citation type="submission" date="2021-06" db="EMBL/GenBank/DDBJ databases">
        <title>Caerostris darwini draft genome.</title>
        <authorList>
            <person name="Kono N."/>
            <person name="Arakawa K."/>
        </authorList>
    </citation>
    <scope>NUCLEOTIDE SEQUENCE [LARGE SCALE GENOMIC DNA]</scope>
</reference>
<gene>
    <name evidence="1" type="ORF">CDAR_229321</name>
</gene>
<organism evidence="1 2">
    <name type="scientific">Caerostris darwini</name>
    <dbReference type="NCBI Taxonomy" id="1538125"/>
    <lineage>
        <taxon>Eukaryota</taxon>
        <taxon>Metazoa</taxon>
        <taxon>Ecdysozoa</taxon>
        <taxon>Arthropoda</taxon>
        <taxon>Chelicerata</taxon>
        <taxon>Arachnida</taxon>
        <taxon>Araneae</taxon>
        <taxon>Araneomorphae</taxon>
        <taxon>Entelegynae</taxon>
        <taxon>Araneoidea</taxon>
        <taxon>Araneidae</taxon>
        <taxon>Caerostris</taxon>
    </lineage>
</organism>
<evidence type="ECO:0000313" key="1">
    <source>
        <dbReference type="EMBL" id="GIY01190.1"/>
    </source>
</evidence>
<dbReference type="AlphaFoldDB" id="A0AAV4PZI2"/>
<accession>A0AAV4PZI2</accession>
<keyword evidence="2" id="KW-1185">Reference proteome</keyword>
<dbReference type="EMBL" id="BPLQ01003538">
    <property type="protein sequence ID" value="GIY01190.1"/>
    <property type="molecule type" value="Genomic_DNA"/>
</dbReference>
<evidence type="ECO:0000313" key="2">
    <source>
        <dbReference type="Proteomes" id="UP001054837"/>
    </source>
</evidence>
<sequence>MLSTRLNYVLETYDFLEEEQTDFRKGMPNSNYILKLVYGKKTDFNSKKSTLAVFVVFQGAYDTICRKRLLNKLKKDGVKDKLLNWIKRFLAQRLVRIRWNNI</sequence>
<protein>
    <recommendedName>
        <fullName evidence="3">Reverse transcriptase domain-containing protein</fullName>
    </recommendedName>
</protein>
<comment type="caution">
    <text evidence="1">The sequence shown here is derived from an EMBL/GenBank/DDBJ whole genome shotgun (WGS) entry which is preliminary data.</text>
</comment>
<name>A0AAV4PZI2_9ARAC</name>
<proteinExistence type="predicted"/>
<dbReference type="Proteomes" id="UP001054837">
    <property type="component" value="Unassembled WGS sequence"/>
</dbReference>